<dbReference type="GO" id="GO:0005524">
    <property type="term" value="F:ATP binding"/>
    <property type="evidence" value="ECO:0007669"/>
    <property type="project" value="UniProtKB-KW"/>
</dbReference>
<feature type="region of interest" description="Disordered" evidence="4">
    <location>
        <begin position="658"/>
        <end position="680"/>
    </location>
</feature>
<dbReference type="GO" id="GO:0140662">
    <property type="term" value="F:ATP-dependent protein folding chaperone"/>
    <property type="evidence" value="ECO:0007669"/>
    <property type="project" value="InterPro"/>
</dbReference>
<dbReference type="EMBL" id="MN448277">
    <property type="protein sequence ID" value="QFG74075.1"/>
    <property type="molecule type" value="Genomic_DNA"/>
</dbReference>
<dbReference type="InterPro" id="IPR018181">
    <property type="entry name" value="Heat_shock_70_CS"/>
</dbReference>
<reference evidence="5" key="1">
    <citation type="journal article" date="2019" name="Philos. Trans. R. Soc. Lond., B, Biol. Sci.">
        <title>Targeted metagenomic recovery of four divergent viruses reveals shared and distinctive characteristics of giant viruses of marine eukaryotes.</title>
        <authorList>
            <person name="Needham D.M."/>
            <person name="Poirier C."/>
            <person name="Hehenberger E."/>
            <person name="Jimenez V."/>
            <person name="Swalwell J.E."/>
            <person name="Santoro A.E."/>
            <person name="Worden A.Z."/>
        </authorList>
    </citation>
    <scope>NUCLEOTIDE SEQUENCE</scope>
    <source>
        <strain evidence="5">OPacV-662</strain>
    </source>
</reference>
<keyword evidence="2 3" id="KW-0067">ATP-binding</keyword>
<dbReference type="Gene3D" id="3.90.640.10">
    <property type="entry name" value="Actin, Chain A, domain 4"/>
    <property type="match status" value="1"/>
</dbReference>
<evidence type="ECO:0000256" key="2">
    <source>
        <dbReference type="ARBA" id="ARBA00022840"/>
    </source>
</evidence>
<dbReference type="InterPro" id="IPR043129">
    <property type="entry name" value="ATPase_NBD"/>
</dbReference>
<name>A0A5J6VIS5_9VIRU</name>
<feature type="compositionally biased region" description="Acidic residues" evidence="4">
    <location>
        <begin position="658"/>
        <end position="678"/>
    </location>
</feature>
<proteinExistence type="inferred from homology"/>
<dbReference type="InterPro" id="IPR029047">
    <property type="entry name" value="HSP70_peptide-bd_sf"/>
</dbReference>
<dbReference type="PANTHER" id="PTHR19375">
    <property type="entry name" value="HEAT SHOCK PROTEIN 70KDA"/>
    <property type="match status" value="1"/>
</dbReference>
<dbReference type="PROSITE" id="PS00297">
    <property type="entry name" value="HSP70_1"/>
    <property type="match status" value="1"/>
</dbReference>
<keyword evidence="1 3" id="KW-0547">Nucleotide-binding</keyword>
<dbReference type="Pfam" id="PF00012">
    <property type="entry name" value="HSP70"/>
    <property type="match status" value="1"/>
</dbReference>
<evidence type="ECO:0000256" key="4">
    <source>
        <dbReference type="SAM" id="MobiDB-lite"/>
    </source>
</evidence>
<dbReference type="SUPFAM" id="SSF53067">
    <property type="entry name" value="Actin-like ATPase domain"/>
    <property type="match status" value="2"/>
</dbReference>
<accession>A0A5J6VIS5</accession>
<organism evidence="5">
    <name type="scientific">Megaviridae environmental sample</name>
    <dbReference type="NCBI Taxonomy" id="1737588"/>
    <lineage>
        <taxon>Viruses</taxon>
        <taxon>Varidnaviria</taxon>
        <taxon>Bamfordvirae</taxon>
        <taxon>Nucleocytoviricota</taxon>
        <taxon>Megaviricetes</taxon>
        <taxon>Imitervirales</taxon>
        <taxon>Mimiviridae</taxon>
        <taxon>environmental samples</taxon>
    </lineage>
</organism>
<dbReference type="Gene3D" id="3.30.420.40">
    <property type="match status" value="2"/>
</dbReference>
<dbReference type="PRINTS" id="PR00301">
    <property type="entry name" value="HEATSHOCK70"/>
</dbReference>
<evidence type="ECO:0000256" key="3">
    <source>
        <dbReference type="RuleBase" id="RU003322"/>
    </source>
</evidence>
<dbReference type="Gene3D" id="2.60.34.10">
    <property type="entry name" value="Substrate Binding Domain Of DNAk, Chain A, domain 1"/>
    <property type="match status" value="1"/>
</dbReference>
<comment type="similarity">
    <text evidence="3">Belongs to the heat shock protein 70 family.</text>
</comment>
<protein>
    <submittedName>
        <fullName evidence="5">Hsp70 protein</fullName>
    </submittedName>
</protein>
<evidence type="ECO:0000256" key="1">
    <source>
        <dbReference type="ARBA" id="ARBA00022741"/>
    </source>
</evidence>
<dbReference type="CDD" id="cd24028">
    <property type="entry name" value="ASKHA_NBD_HSP70_HSPA1-like"/>
    <property type="match status" value="1"/>
</dbReference>
<evidence type="ECO:0000313" key="5">
    <source>
        <dbReference type="EMBL" id="QFG74075.1"/>
    </source>
</evidence>
<dbReference type="InterPro" id="IPR013126">
    <property type="entry name" value="Hsp_70_fam"/>
</dbReference>
<sequence>MYDFIPSNTMILPVGIDLGTTNCCVGVWRNDEPRIIEDRQGKRTIPSWVAMTENQILVGETAKAQVKSNPNRTFYDIKRIIGLSYEDAKHDIDDLTFPVSVDNGHLKVELGSTEEVSAQLLQRIKENIQQKYPNGDIKAVITVPAYFSSRQRQATRLAAKIADLDVLRIINEPTAASLAYNLHHDNDGKVLIFDCGGGTHDVSLINIKNGYIKVLSTAGDTHLGGKDFDNRIINYCCKEIKTKFNIDIRNNHMFFHMLKDKVEMAKCYLSDSLSETIECFYGSGTHSITITRQKFQNLCQDLFEQSMDCVTNALEQGKTSRNEINQIVLVGGSTRITKIRELLQEYFPDKTICMSVNPDECVAYGATVLSAQLCEIKSDKLRRFTLHDVTPLGLSIACKDNVASRIIKMNKSIPLTKTRTYATTNDNQESVKITVLEGQSALVSENKVLGEFDMNNLPPARAGEIKIKVSFTINEDGILKVTAEIIASGESKTIHLQNLGEYMEKDIDSMIENARVFKKRDILFRQTNLERNKLEDYLLQCEDDKRQLGEDFLLTNPNANIQDIIQFKEQLQAQQDIFIQEPAMFNNSELENSATSSIDNLYDVNDNVDVNNNPYDVDVNNNPYDVNNNPYDVNVNNNPYDVDVNNNPYDVVVNEDVNDDVNDDVDDDYHNDDDDDDSYDHPYDMNYDHIFTQKTNNFQNEMRAAETNNIDSDTSDDESEKAINNTLDFNTMCINLENNTLTTNEKAYLKQMIIMLMQ</sequence>
<dbReference type="FunFam" id="3.90.640.10:FF:000003">
    <property type="entry name" value="Molecular chaperone DnaK"/>
    <property type="match status" value="1"/>
</dbReference>
<dbReference type="SUPFAM" id="SSF100920">
    <property type="entry name" value="Heat shock protein 70kD (HSP70), peptide-binding domain"/>
    <property type="match status" value="1"/>
</dbReference>